<dbReference type="EC" id="3.1.4.58" evidence="2"/>
<proteinExistence type="inferred from homology"/>
<gene>
    <name evidence="4" type="ORF">AN217_04495</name>
</gene>
<evidence type="ECO:0000256" key="1">
    <source>
        <dbReference type="ARBA" id="ARBA00022801"/>
    </source>
</evidence>
<evidence type="ECO:0000256" key="2">
    <source>
        <dbReference type="HAMAP-Rule" id="MF_01940"/>
    </source>
</evidence>
<dbReference type="PANTHER" id="PTHR35561:SF1">
    <property type="entry name" value="RNA 2',3'-CYCLIC PHOSPHODIESTERASE"/>
    <property type="match status" value="1"/>
</dbReference>
<keyword evidence="4" id="KW-0436">Ligase</keyword>
<evidence type="ECO:0000259" key="3">
    <source>
        <dbReference type="Pfam" id="PF02834"/>
    </source>
</evidence>
<feature type="short sequence motif" description="HXTX 2" evidence="2">
    <location>
        <begin position="131"/>
        <end position="134"/>
    </location>
</feature>
<comment type="function">
    <text evidence="2">Hydrolyzes RNA 2',3'-cyclic phosphodiester to an RNA 2'-phosphomonoester.</text>
</comment>
<accession>A0A1E7K066</accession>
<dbReference type="InterPro" id="IPR004175">
    <property type="entry name" value="RNA_CPDase"/>
</dbReference>
<sequence>MRLFAALWPPPAAVEELDREVAALRELPDAVALRWTRPANRHITLSFYGEADERARADLAARLGRAAHRAGGPVPMRLAGGGRFGGHTLWTGIRQESPERDALRRLAAATTAAGRRAGLLPADAPPSFRPHLTLARARGRGPGVDLRPFVAGLEPFRGSGWRAGELLLIRSVPPTGGVPGEQPYYEPLARWPLGGGPGR</sequence>
<comment type="similarity">
    <text evidence="2">Belongs to the 2H phosphoesterase superfamily. ThpR family.</text>
</comment>
<dbReference type="PATRIC" id="fig|943816.4.peg.229"/>
<dbReference type="RefSeq" id="WP_027761469.1">
    <property type="nucleotide sequence ID" value="NZ_LJGV01000022.1"/>
</dbReference>
<dbReference type="PANTHER" id="PTHR35561">
    <property type="entry name" value="RNA 2',3'-CYCLIC PHOSPHODIESTERASE"/>
    <property type="match status" value="1"/>
</dbReference>
<dbReference type="Proteomes" id="UP000175829">
    <property type="component" value="Unassembled WGS sequence"/>
</dbReference>
<organism evidence="4 5">
    <name type="scientific">Streptomyces qinglanensis</name>
    <dbReference type="NCBI Taxonomy" id="943816"/>
    <lineage>
        <taxon>Bacteria</taxon>
        <taxon>Bacillati</taxon>
        <taxon>Actinomycetota</taxon>
        <taxon>Actinomycetes</taxon>
        <taxon>Kitasatosporales</taxon>
        <taxon>Streptomycetaceae</taxon>
        <taxon>Streptomyces</taxon>
    </lineage>
</organism>
<dbReference type="SUPFAM" id="SSF55144">
    <property type="entry name" value="LigT-like"/>
    <property type="match status" value="1"/>
</dbReference>
<dbReference type="HAMAP" id="MF_01940">
    <property type="entry name" value="RNA_CPDase"/>
    <property type="match status" value="1"/>
</dbReference>
<dbReference type="InterPro" id="IPR014051">
    <property type="entry name" value="Phosphoesterase_HXTX"/>
</dbReference>
<reference evidence="4 5" key="1">
    <citation type="journal article" date="2016" name="Front. Microbiol.">
        <title>Comparative Genomics Analysis of Streptomyces Species Reveals Their Adaptation to the Marine Environment and Their Diversity at the Genomic Level.</title>
        <authorList>
            <person name="Tian X."/>
            <person name="Zhang Z."/>
            <person name="Yang T."/>
            <person name="Chen M."/>
            <person name="Li J."/>
            <person name="Chen F."/>
            <person name="Yang J."/>
            <person name="Li W."/>
            <person name="Zhang B."/>
            <person name="Zhang Z."/>
            <person name="Wu J."/>
            <person name="Zhang C."/>
            <person name="Long L."/>
            <person name="Xiao J."/>
        </authorList>
    </citation>
    <scope>NUCLEOTIDE SEQUENCE [LARGE SCALE GENOMIC DNA]</scope>
    <source>
        <strain evidence="4 5">SCSIO M10379</strain>
    </source>
</reference>
<dbReference type="GO" id="GO:0004113">
    <property type="term" value="F:2',3'-cyclic-nucleotide 3'-phosphodiesterase activity"/>
    <property type="evidence" value="ECO:0007669"/>
    <property type="project" value="InterPro"/>
</dbReference>
<keyword evidence="1 2" id="KW-0378">Hydrolase</keyword>
<dbReference type="GO" id="GO:0008664">
    <property type="term" value="F:RNA 2',3'-cyclic 3'-phosphodiesterase activity"/>
    <property type="evidence" value="ECO:0007669"/>
    <property type="project" value="UniProtKB-EC"/>
</dbReference>
<dbReference type="InterPro" id="IPR009097">
    <property type="entry name" value="Cyclic_Pdiesterase"/>
</dbReference>
<dbReference type="EMBL" id="LJGV01000022">
    <property type="protein sequence ID" value="OEU97255.1"/>
    <property type="molecule type" value="Genomic_DNA"/>
</dbReference>
<protein>
    <recommendedName>
        <fullName evidence="2">RNA 2',3'-cyclic phosphodiesterase</fullName>
        <shortName evidence="2">RNA 2',3'-CPDase</shortName>
        <ecNumber evidence="2">3.1.4.58</ecNumber>
    </recommendedName>
</protein>
<feature type="active site" description="Proton donor" evidence="2">
    <location>
        <position position="42"/>
    </location>
</feature>
<name>A0A1E7K066_9ACTN</name>
<dbReference type="AlphaFoldDB" id="A0A1E7K066"/>
<comment type="caution">
    <text evidence="4">The sequence shown here is derived from an EMBL/GenBank/DDBJ whole genome shotgun (WGS) entry which is preliminary data.</text>
</comment>
<dbReference type="Pfam" id="PF02834">
    <property type="entry name" value="LigT_PEase"/>
    <property type="match status" value="1"/>
</dbReference>
<dbReference type="GO" id="GO:0016874">
    <property type="term" value="F:ligase activity"/>
    <property type="evidence" value="ECO:0007669"/>
    <property type="project" value="UniProtKB-KW"/>
</dbReference>
<feature type="short sequence motif" description="HXTX 1" evidence="2">
    <location>
        <begin position="42"/>
        <end position="45"/>
    </location>
</feature>
<comment type="catalytic activity">
    <reaction evidence="2">
        <text>a 3'-end 2',3'-cyclophospho-ribonucleotide-RNA + H2O = a 3'-end 2'-phospho-ribonucleotide-RNA + H(+)</text>
        <dbReference type="Rhea" id="RHEA:11828"/>
        <dbReference type="Rhea" id="RHEA-COMP:10464"/>
        <dbReference type="Rhea" id="RHEA-COMP:17353"/>
        <dbReference type="ChEBI" id="CHEBI:15377"/>
        <dbReference type="ChEBI" id="CHEBI:15378"/>
        <dbReference type="ChEBI" id="CHEBI:83064"/>
        <dbReference type="ChEBI" id="CHEBI:173113"/>
        <dbReference type="EC" id="3.1.4.58"/>
    </reaction>
</comment>
<dbReference type="NCBIfam" id="TIGR02258">
    <property type="entry name" value="2_5_ligase"/>
    <property type="match status" value="1"/>
</dbReference>
<feature type="active site" description="Proton acceptor" evidence="2">
    <location>
        <position position="131"/>
    </location>
</feature>
<evidence type="ECO:0000313" key="5">
    <source>
        <dbReference type="Proteomes" id="UP000175829"/>
    </source>
</evidence>
<evidence type="ECO:0000313" key="4">
    <source>
        <dbReference type="EMBL" id="OEU97255.1"/>
    </source>
</evidence>
<dbReference type="Gene3D" id="3.90.1140.10">
    <property type="entry name" value="Cyclic phosphodiesterase"/>
    <property type="match status" value="1"/>
</dbReference>
<feature type="domain" description="Phosphoesterase HXTX" evidence="3">
    <location>
        <begin position="8"/>
        <end position="85"/>
    </location>
</feature>